<dbReference type="AlphaFoldDB" id="A0A250XAW9"/>
<feature type="region of interest" description="Disordered" evidence="1">
    <location>
        <begin position="1"/>
        <end position="20"/>
    </location>
</feature>
<sequence>MRVEKWKERVQKPDGAGHGSHVRLRVGQGATIECKYVTEKQRLLTRFAVSVMSEKKAFEEENKLLWGKHNVLIRQTIGIVHKLRIDHLHKSSEYRREEEKRLTNHDLKDALLQAAVGDDEDETPKTQVLRRRISSITNSGIMRVHLSQVYREGSDAANGTDATHQLTTRSPLPNNQLRGPVEPTPQQTDSKVHRKITNLFSNLSPPTQLEPESQAAVRSVRDALGRKVIEGLPSQDTDVTIEERDRIIRAALVSSSAAQEWSSIDGLLKRQSSSHISLTAASASKALQSEDGVQMKGAADACLEGHAMSHDGALQHGATSLHLPHPPSPHAQNKPSHNSHLLHQVAERNMSPAKRRNSTYSGAIAQGMSTILSGQGARLAHRRSSAVLTWTNQEGPSSSHLDRTRPEEGGLGDVDPPVRATWIRTEGGMSAVHSMSGTTPVNSMMRKLMQSWEIPGEEDGTSNQASRQESPLSPRSRMAESPRSPVVHNRTIMSARNASTATTRPTPAAVSSSRPMSPAGKEALHGFKGLGNLGSPRPCEKNVVTMQKNNVSQQASMDHGRTHKVTEPEPSTSSVRYEPSSKLGSNKTQLVMMPNALPTSQQLSTSSALSSDPTPFIASHKAVMAPSRMATSAMPNSPLSSAGNASVIKSIVDQRRRRAVSYSVMQPSAVHRHLAALTSGSDDFSTARL</sequence>
<dbReference type="EMBL" id="BEGY01000050">
    <property type="protein sequence ID" value="GAX80231.1"/>
    <property type="molecule type" value="Genomic_DNA"/>
</dbReference>
<protein>
    <submittedName>
        <fullName evidence="2">Uncharacterized protein</fullName>
    </submittedName>
</protein>
<feature type="region of interest" description="Disordered" evidence="1">
    <location>
        <begin position="455"/>
        <end position="519"/>
    </location>
</feature>
<reference evidence="2 3" key="1">
    <citation type="submission" date="2017-08" db="EMBL/GenBank/DDBJ databases">
        <title>Acidophilic green algal genome provides insights into adaptation to an acidic environment.</title>
        <authorList>
            <person name="Hirooka S."/>
            <person name="Hirose Y."/>
            <person name="Kanesaki Y."/>
            <person name="Higuchi S."/>
            <person name="Fujiwara T."/>
            <person name="Onuma R."/>
            <person name="Era A."/>
            <person name="Ohbayashi R."/>
            <person name="Uzuka A."/>
            <person name="Nozaki H."/>
            <person name="Yoshikawa H."/>
            <person name="Miyagishima S.Y."/>
        </authorList>
    </citation>
    <scope>NUCLEOTIDE SEQUENCE [LARGE SCALE GENOMIC DNA]</scope>
    <source>
        <strain evidence="2 3">NIES-2499</strain>
    </source>
</reference>
<feature type="region of interest" description="Disordered" evidence="1">
    <location>
        <begin position="552"/>
        <end position="584"/>
    </location>
</feature>
<evidence type="ECO:0000256" key="1">
    <source>
        <dbReference type="SAM" id="MobiDB-lite"/>
    </source>
</evidence>
<feature type="region of interest" description="Disordered" evidence="1">
    <location>
        <begin position="391"/>
        <end position="418"/>
    </location>
</feature>
<keyword evidence="3" id="KW-1185">Reference proteome</keyword>
<proteinExistence type="predicted"/>
<feature type="region of interest" description="Disordered" evidence="1">
    <location>
        <begin position="317"/>
        <end position="337"/>
    </location>
</feature>
<dbReference type="Proteomes" id="UP000232323">
    <property type="component" value="Unassembled WGS sequence"/>
</dbReference>
<feature type="compositionally biased region" description="Polar residues" evidence="1">
    <location>
        <begin position="461"/>
        <end position="473"/>
    </location>
</feature>
<feature type="compositionally biased region" description="Basic and acidic residues" evidence="1">
    <location>
        <begin position="558"/>
        <end position="567"/>
    </location>
</feature>
<feature type="compositionally biased region" description="Polar residues" evidence="1">
    <location>
        <begin position="160"/>
        <end position="177"/>
    </location>
</feature>
<organism evidence="2 3">
    <name type="scientific">Chlamydomonas eustigma</name>
    <dbReference type="NCBI Taxonomy" id="1157962"/>
    <lineage>
        <taxon>Eukaryota</taxon>
        <taxon>Viridiplantae</taxon>
        <taxon>Chlorophyta</taxon>
        <taxon>core chlorophytes</taxon>
        <taxon>Chlorophyceae</taxon>
        <taxon>CS clade</taxon>
        <taxon>Chlamydomonadales</taxon>
        <taxon>Chlamydomonadaceae</taxon>
        <taxon>Chlamydomonas</taxon>
    </lineage>
</organism>
<feature type="compositionally biased region" description="Basic and acidic residues" evidence="1">
    <location>
        <begin position="1"/>
        <end position="12"/>
    </location>
</feature>
<feature type="region of interest" description="Disordered" evidence="1">
    <location>
        <begin position="155"/>
        <end position="190"/>
    </location>
</feature>
<feature type="compositionally biased region" description="Low complexity" evidence="1">
    <location>
        <begin position="494"/>
        <end position="513"/>
    </location>
</feature>
<evidence type="ECO:0000313" key="2">
    <source>
        <dbReference type="EMBL" id="GAX80231.1"/>
    </source>
</evidence>
<evidence type="ECO:0000313" key="3">
    <source>
        <dbReference type="Proteomes" id="UP000232323"/>
    </source>
</evidence>
<accession>A0A250XAW9</accession>
<gene>
    <name evidence="2" type="ORF">CEUSTIGMA_g7669.t1</name>
</gene>
<comment type="caution">
    <text evidence="2">The sequence shown here is derived from an EMBL/GenBank/DDBJ whole genome shotgun (WGS) entry which is preliminary data.</text>
</comment>
<name>A0A250XAW9_9CHLO</name>